<comment type="caution">
    <text evidence="2">The sequence shown here is derived from an EMBL/GenBank/DDBJ whole genome shotgun (WGS) entry which is preliminary data.</text>
</comment>
<feature type="region of interest" description="Disordered" evidence="1">
    <location>
        <begin position="107"/>
        <end position="208"/>
    </location>
</feature>
<reference evidence="2" key="1">
    <citation type="journal article" date="2020" name="bioRxiv">
        <title>Whole genome comparisons of ergot fungi reveals the divergence and evolution of species within the genus Claviceps are the result of varying mechanisms driving genome evolution and host range expansion.</title>
        <authorList>
            <person name="Wyka S.A."/>
            <person name="Mondo S.J."/>
            <person name="Liu M."/>
            <person name="Dettman J."/>
            <person name="Nalam V."/>
            <person name="Broders K.D."/>
        </authorList>
    </citation>
    <scope>NUCLEOTIDE SEQUENCE</scope>
    <source>
        <strain evidence="2">CCC 602</strain>
    </source>
</reference>
<feature type="compositionally biased region" description="Basic and acidic residues" evidence="1">
    <location>
        <begin position="329"/>
        <end position="338"/>
    </location>
</feature>
<proteinExistence type="predicted"/>
<accession>A0A9P7NCC7</accession>
<name>A0A9P7NCC7_9HYPO</name>
<feature type="compositionally biased region" description="Acidic residues" evidence="1">
    <location>
        <begin position="168"/>
        <end position="177"/>
    </location>
</feature>
<protein>
    <submittedName>
        <fullName evidence="2">Uncharacterized protein</fullName>
    </submittedName>
</protein>
<gene>
    <name evidence="2" type="ORF">E4U43_000207</name>
</gene>
<sequence length="384" mass="42871">MLKNPGRGNRVVRTLQMMSEPSHGFVRRRCTQTCERSAIGHVAPEKHMCYTVRSCRCGHPVVTGRVGCMPIPGRRFDPTSTVCPGVYAFQARRPPLEQLCPVCEGKSKSKSKSEDGHGGDGRGSCDKKGDRDETEHQDEHHDWEEDEQASTGVPRARAEAYRELTGYNDDDEADGDREDAHALQRQDSHGSTYLDNVPPLSRTSRSTWTSSTAMSLRSSADFAAAACAPDDDDDDDDVADDPGIRIVSAWTGASQQDLTSIDPMTTPLAAYPNLSPRVEYHHDTHRPLTSPSLASSFSTAALPSDHRHRFTKKLWGWRQSDGSQHRRNKSEPKDMRLEKKTRNRWKAIVSRNRSFDSDKSFVCMTAREIQNQGQSEGDPRFRGG</sequence>
<dbReference type="EMBL" id="SRPW01001059">
    <property type="protein sequence ID" value="KAG6008178.1"/>
    <property type="molecule type" value="Genomic_DNA"/>
</dbReference>
<dbReference type="OrthoDB" id="4956138at2759"/>
<feature type="compositionally biased region" description="Basic and acidic residues" evidence="1">
    <location>
        <begin position="107"/>
        <end position="143"/>
    </location>
</feature>
<feature type="region of interest" description="Disordered" evidence="1">
    <location>
        <begin position="316"/>
        <end position="338"/>
    </location>
</feature>
<evidence type="ECO:0000256" key="1">
    <source>
        <dbReference type="SAM" id="MobiDB-lite"/>
    </source>
</evidence>
<dbReference type="AlphaFoldDB" id="A0A9P7NCC7"/>
<evidence type="ECO:0000313" key="2">
    <source>
        <dbReference type="EMBL" id="KAG6008178.1"/>
    </source>
</evidence>
<organism evidence="2 3">
    <name type="scientific">Claviceps pusilla</name>
    <dbReference type="NCBI Taxonomy" id="123648"/>
    <lineage>
        <taxon>Eukaryota</taxon>
        <taxon>Fungi</taxon>
        <taxon>Dikarya</taxon>
        <taxon>Ascomycota</taxon>
        <taxon>Pezizomycotina</taxon>
        <taxon>Sordariomycetes</taxon>
        <taxon>Hypocreomycetidae</taxon>
        <taxon>Hypocreales</taxon>
        <taxon>Clavicipitaceae</taxon>
        <taxon>Claviceps</taxon>
    </lineage>
</organism>
<dbReference type="Proteomes" id="UP000748025">
    <property type="component" value="Unassembled WGS sequence"/>
</dbReference>
<keyword evidence="3" id="KW-1185">Reference proteome</keyword>
<evidence type="ECO:0000313" key="3">
    <source>
        <dbReference type="Proteomes" id="UP000748025"/>
    </source>
</evidence>
<feature type="compositionally biased region" description="Basic and acidic residues" evidence="1">
    <location>
        <begin position="178"/>
        <end position="188"/>
    </location>
</feature>